<organism evidence="2 3">
    <name type="scientific">Alkalibacterium subtropicum</name>
    <dbReference type="NCBI Taxonomy" id="753702"/>
    <lineage>
        <taxon>Bacteria</taxon>
        <taxon>Bacillati</taxon>
        <taxon>Bacillota</taxon>
        <taxon>Bacilli</taxon>
        <taxon>Lactobacillales</taxon>
        <taxon>Carnobacteriaceae</taxon>
        <taxon>Alkalibacterium</taxon>
    </lineage>
</organism>
<accession>A0A1I1FWH7</accession>
<evidence type="ECO:0000259" key="1">
    <source>
        <dbReference type="Pfam" id="PF08241"/>
    </source>
</evidence>
<dbReference type="SUPFAM" id="SSF53335">
    <property type="entry name" value="S-adenosyl-L-methionine-dependent methyltransferases"/>
    <property type="match status" value="1"/>
</dbReference>
<dbReference type="PANTHER" id="PTHR45036">
    <property type="entry name" value="METHYLTRANSFERASE LIKE 7B"/>
    <property type="match status" value="1"/>
</dbReference>
<protein>
    <submittedName>
        <fullName evidence="2">Methyltransferase domain-containing protein</fullName>
    </submittedName>
</protein>
<dbReference type="STRING" id="753702.SAMN04488102_102265"/>
<keyword evidence="2" id="KW-0808">Transferase</keyword>
<dbReference type="RefSeq" id="WP_068710712.1">
    <property type="nucleotide sequence ID" value="NZ_FOLT01000002.1"/>
</dbReference>
<dbReference type="Gene3D" id="3.40.50.150">
    <property type="entry name" value="Vaccinia Virus protein VP39"/>
    <property type="match status" value="1"/>
</dbReference>
<keyword evidence="3" id="KW-1185">Reference proteome</keyword>
<dbReference type="InterPro" id="IPR052356">
    <property type="entry name" value="Thiol_S-MT"/>
</dbReference>
<name>A0A1I1FWH7_9LACT</name>
<proteinExistence type="predicted"/>
<dbReference type="InterPro" id="IPR013216">
    <property type="entry name" value="Methyltransf_11"/>
</dbReference>
<evidence type="ECO:0000313" key="2">
    <source>
        <dbReference type="EMBL" id="SFC03382.1"/>
    </source>
</evidence>
<dbReference type="InterPro" id="IPR029063">
    <property type="entry name" value="SAM-dependent_MTases_sf"/>
</dbReference>
<keyword evidence="2" id="KW-0489">Methyltransferase</keyword>
<dbReference type="Pfam" id="PF08241">
    <property type="entry name" value="Methyltransf_11"/>
    <property type="match status" value="1"/>
</dbReference>
<dbReference type="PANTHER" id="PTHR45036:SF1">
    <property type="entry name" value="METHYLTRANSFERASE LIKE 7A"/>
    <property type="match status" value="1"/>
</dbReference>
<sequence length="208" mass="24105">MAGDNNKIKNRYNRVSKIYDLMEKPMESMLMDDWRKELFEKIEGKKILEVGVGTGKNLEFYSTDKEVTGIDFSEKMLEKAKNKSKDKDHVTLMEMDAENMTFEDNTFDTVVTSCVFCSVPDPVKGLKEIRRVCKNGGKVIMLEHMRSNKPVVGKIMDRINFIPLHIWGANINRQTLKNLQEAGFNKEDTTYKNVWSDVVKIIEIRNKK</sequence>
<dbReference type="GO" id="GO:0032259">
    <property type="term" value="P:methylation"/>
    <property type="evidence" value="ECO:0007669"/>
    <property type="project" value="UniProtKB-KW"/>
</dbReference>
<gene>
    <name evidence="2" type="ORF">SAMN04488102_102265</name>
</gene>
<feature type="domain" description="Methyltransferase type 11" evidence="1">
    <location>
        <begin position="48"/>
        <end position="141"/>
    </location>
</feature>
<dbReference type="EMBL" id="FOLT01000002">
    <property type="protein sequence ID" value="SFC03382.1"/>
    <property type="molecule type" value="Genomic_DNA"/>
</dbReference>
<dbReference type="GO" id="GO:0008757">
    <property type="term" value="F:S-adenosylmethionine-dependent methyltransferase activity"/>
    <property type="evidence" value="ECO:0007669"/>
    <property type="project" value="InterPro"/>
</dbReference>
<dbReference type="CDD" id="cd02440">
    <property type="entry name" value="AdoMet_MTases"/>
    <property type="match status" value="1"/>
</dbReference>
<dbReference type="Proteomes" id="UP000199612">
    <property type="component" value="Unassembled WGS sequence"/>
</dbReference>
<dbReference type="OrthoDB" id="9808140at2"/>
<evidence type="ECO:0000313" key="3">
    <source>
        <dbReference type="Proteomes" id="UP000199612"/>
    </source>
</evidence>
<dbReference type="AlphaFoldDB" id="A0A1I1FWH7"/>
<reference evidence="3" key="1">
    <citation type="submission" date="2016-10" db="EMBL/GenBank/DDBJ databases">
        <authorList>
            <person name="Varghese N."/>
            <person name="Submissions S."/>
        </authorList>
    </citation>
    <scope>NUCLEOTIDE SEQUENCE [LARGE SCALE GENOMIC DNA]</scope>
    <source>
        <strain evidence="3">DSM 23664</strain>
    </source>
</reference>